<dbReference type="Gene3D" id="2.40.10.190">
    <property type="entry name" value="translation elongation factor selb, chain A, domain 4"/>
    <property type="match status" value="1"/>
</dbReference>
<proteinExistence type="inferred from homology"/>
<evidence type="ECO:0000256" key="2">
    <source>
        <dbReference type="ARBA" id="ARBA00022980"/>
    </source>
</evidence>
<dbReference type="eggNOG" id="KOG0887">
    <property type="taxonomic scope" value="Eukaryota"/>
</dbReference>
<evidence type="ECO:0000256" key="1">
    <source>
        <dbReference type="ARBA" id="ARBA00009269"/>
    </source>
</evidence>
<dbReference type="PANTHER" id="PTHR10902">
    <property type="entry name" value="60S RIBOSOMAL PROTEIN L35A"/>
    <property type="match status" value="1"/>
</dbReference>
<dbReference type="GO" id="GO:1990904">
    <property type="term" value="C:ribonucleoprotein complex"/>
    <property type="evidence" value="ECO:0007669"/>
    <property type="project" value="UniProtKB-KW"/>
</dbReference>
<dbReference type="InterPro" id="IPR009000">
    <property type="entry name" value="Transl_B-barrel_sf"/>
</dbReference>
<dbReference type="GeneID" id="20527734"/>
<evidence type="ECO:0000313" key="4">
    <source>
        <dbReference type="EMBL" id="KCV70654.1"/>
    </source>
</evidence>
<evidence type="ECO:0000256" key="3">
    <source>
        <dbReference type="ARBA" id="ARBA00023274"/>
    </source>
</evidence>
<evidence type="ECO:0000313" key="5">
    <source>
        <dbReference type="Proteomes" id="UP000030693"/>
    </source>
</evidence>
<dbReference type="HAMAP" id="MF_00573">
    <property type="entry name" value="Ribosomal_eL33"/>
    <property type="match status" value="1"/>
</dbReference>
<keyword evidence="3" id="KW-0687">Ribonucleoprotein</keyword>
<dbReference type="Pfam" id="PF01247">
    <property type="entry name" value="Ribosomal_L35Ae"/>
    <property type="match status" value="1"/>
</dbReference>
<dbReference type="RefSeq" id="XP_009495170.1">
    <property type="nucleotide sequence ID" value="XM_009496895.1"/>
</dbReference>
<keyword evidence="2 4" id="KW-0689">Ribosomal protein</keyword>
<dbReference type="InterPro" id="IPR001780">
    <property type="entry name" value="Ribosomal_eL33"/>
</dbReference>
<dbReference type="OMA" id="YRTNKHH"/>
<gene>
    <name evidence="4" type="ORF">H696_03009</name>
</gene>
<dbReference type="GO" id="GO:0005840">
    <property type="term" value="C:ribosome"/>
    <property type="evidence" value="ECO:0007669"/>
    <property type="project" value="UniProtKB-KW"/>
</dbReference>
<dbReference type="Proteomes" id="UP000030693">
    <property type="component" value="Unassembled WGS sequence"/>
</dbReference>
<keyword evidence="5" id="KW-1185">Reference proteome</keyword>
<dbReference type="OrthoDB" id="1166329at2759"/>
<name>A0A058Z8M7_FONAL</name>
<dbReference type="GO" id="GO:0003735">
    <property type="term" value="F:structural constituent of ribosome"/>
    <property type="evidence" value="ECO:0007669"/>
    <property type="project" value="InterPro"/>
</dbReference>
<dbReference type="AlphaFoldDB" id="A0A058Z8M7"/>
<protein>
    <submittedName>
        <fullName evidence="4">50S ribosomal protein L35Ae</fullName>
    </submittedName>
</protein>
<accession>A0A058Z8M7</accession>
<dbReference type="FunFam" id="2.40.10.190:FF:000001">
    <property type="entry name" value="60S ribosomal protein L35a"/>
    <property type="match status" value="1"/>
</dbReference>
<dbReference type="SUPFAM" id="SSF50447">
    <property type="entry name" value="Translation proteins"/>
    <property type="match status" value="1"/>
</dbReference>
<comment type="similarity">
    <text evidence="1">Belongs to the eukaryotic ribosomal protein eL33 family.</text>
</comment>
<dbReference type="InterPro" id="IPR038661">
    <property type="entry name" value="Ribosomal_eL33_sf"/>
</dbReference>
<sequence>MTKLYSTGVFVGHTRSKRKLDQNFSLIKIDGVRSKEDTDFYLGKRVVLVYTSPKKVNGTTTKQVWGRIARSHGNSGVVRAKFAKNLPSNKLGAKVRVMLFPSRI</sequence>
<dbReference type="GO" id="GO:0006412">
    <property type="term" value="P:translation"/>
    <property type="evidence" value="ECO:0007669"/>
    <property type="project" value="InterPro"/>
</dbReference>
<organism evidence="4">
    <name type="scientific">Fonticula alba</name>
    <name type="common">Slime mold</name>
    <dbReference type="NCBI Taxonomy" id="691883"/>
    <lineage>
        <taxon>Eukaryota</taxon>
        <taxon>Rotosphaerida</taxon>
        <taxon>Fonticulaceae</taxon>
        <taxon>Fonticula</taxon>
    </lineage>
</organism>
<reference evidence="4" key="1">
    <citation type="submission" date="2013-04" db="EMBL/GenBank/DDBJ databases">
        <title>The Genome Sequence of Fonticula alba ATCC 38817.</title>
        <authorList>
            <consortium name="The Broad Institute Genomics Platform"/>
            <person name="Russ C."/>
            <person name="Cuomo C."/>
            <person name="Burger G."/>
            <person name="Gray M.W."/>
            <person name="Holland P.W.H."/>
            <person name="King N."/>
            <person name="Lang F.B.F."/>
            <person name="Roger A.J."/>
            <person name="Ruiz-Trillo I."/>
            <person name="Brown M."/>
            <person name="Walker B."/>
            <person name="Young S."/>
            <person name="Zeng Q."/>
            <person name="Gargeya S."/>
            <person name="Fitzgerald M."/>
            <person name="Haas B."/>
            <person name="Abouelleil A."/>
            <person name="Allen A.W."/>
            <person name="Alvarado L."/>
            <person name="Arachchi H.M."/>
            <person name="Berlin A.M."/>
            <person name="Chapman S.B."/>
            <person name="Gainer-Dewar J."/>
            <person name="Goldberg J."/>
            <person name="Griggs A."/>
            <person name="Gujja S."/>
            <person name="Hansen M."/>
            <person name="Howarth C."/>
            <person name="Imamovic A."/>
            <person name="Ireland A."/>
            <person name="Larimer J."/>
            <person name="McCowan C."/>
            <person name="Murphy C."/>
            <person name="Pearson M."/>
            <person name="Poon T.W."/>
            <person name="Priest M."/>
            <person name="Roberts A."/>
            <person name="Saif S."/>
            <person name="Shea T."/>
            <person name="Sisk P."/>
            <person name="Sykes S."/>
            <person name="Wortman J."/>
            <person name="Nusbaum C."/>
            <person name="Birren B."/>
        </authorList>
    </citation>
    <scope>NUCLEOTIDE SEQUENCE [LARGE SCALE GENOMIC DNA]</scope>
    <source>
        <strain evidence="4">ATCC 38817</strain>
    </source>
</reference>
<dbReference type="STRING" id="691883.A0A058Z8M7"/>
<dbReference type="EMBL" id="KB932204">
    <property type="protein sequence ID" value="KCV70654.1"/>
    <property type="molecule type" value="Genomic_DNA"/>
</dbReference>